<feature type="repeat" description="PPR" evidence="2">
    <location>
        <begin position="193"/>
        <end position="227"/>
    </location>
</feature>
<dbReference type="GO" id="GO:0003723">
    <property type="term" value="F:RNA binding"/>
    <property type="evidence" value="ECO:0007669"/>
    <property type="project" value="InterPro"/>
</dbReference>
<dbReference type="InterPro" id="IPR002885">
    <property type="entry name" value="PPR_rpt"/>
</dbReference>
<gene>
    <name evidence="3" type="ORF">MANES_12G095400</name>
</gene>
<reference evidence="3" key="1">
    <citation type="submission" date="2016-02" db="EMBL/GenBank/DDBJ databases">
        <title>WGS assembly of Manihot esculenta.</title>
        <authorList>
            <person name="Bredeson J.V."/>
            <person name="Prochnik S.E."/>
            <person name="Lyons J.B."/>
            <person name="Schmutz J."/>
            <person name="Grimwood J."/>
            <person name="Vrebalov J."/>
            <person name="Bart R.S."/>
            <person name="Amuge T."/>
            <person name="Ferguson M.E."/>
            <person name="Green R."/>
            <person name="Putnam N."/>
            <person name="Stites J."/>
            <person name="Rounsley S."/>
            <person name="Rokhsar D.S."/>
        </authorList>
    </citation>
    <scope>NUCLEOTIDE SEQUENCE [LARGE SCALE GENOMIC DNA]</scope>
    <source>
        <tissue evidence="3">Leaf</tissue>
    </source>
</reference>
<dbReference type="SUPFAM" id="SSF48452">
    <property type="entry name" value="TPR-like"/>
    <property type="match status" value="1"/>
</dbReference>
<proteinExistence type="predicted"/>
<evidence type="ECO:0000313" key="3">
    <source>
        <dbReference type="EMBL" id="OAY35365.1"/>
    </source>
</evidence>
<dbReference type="EMBL" id="CM004398">
    <property type="protein sequence ID" value="OAY35365.1"/>
    <property type="molecule type" value="Genomic_DNA"/>
</dbReference>
<dbReference type="PANTHER" id="PTHR47926:SF356">
    <property type="entry name" value="(WILD MALAYSIAN BANANA) HYPOTHETICAL PROTEIN"/>
    <property type="match status" value="1"/>
</dbReference>
<dbReference type="InterPro" id="IPR046960">
    <property type="entry name" value="PPR_At4g14850-like_plant"/>
</dbReference>
<dbReference type="FunFam" id="1.25.40.10:FF:000196">
    <property type="entry name" value="Pentatricopeptide repeat-containing protein At4g14850"/>
    <property type="match status" value="1"/>
</dbReference>
<sequence>MKTHERAIRRSFSCGWLKKSLVFHRIQQADDKIEVNPKRKARQLHALILTTIASPSYAQSPFPNNNLIAMYAHCGSVLDAQQLFDRMPRRNAISYNALIAAYSRDPSYEILNFKLLSHMGNQGLRPTGATFTSLLQVCCSLEDWFLGSLLHAQVVKSGFVNDICVQTSLLGMYSNCGDLDSTQKVFDSIVEKDVVVWNSMIFGNIKNERMKDGLCIFIAMLKSGVIPTQFTFSMVFSASSKLQDSKSGRVIHALVIILNILSDSALQNALLEMYCSCGDTKNAFNVFSRIENPSLVSWNSMISWCAKNGEGEKAMDMFVKFLGMSVSKPDEYTFTAVISATAEFPATAYGQPLHAQVMKAGLQWSVFIGTALLSMYFRNSDTESAQGVFSLMKKKDVVLWTEMIMGHRRLGYGETAIKLFCKMCLECHKFDSFAISGALSACADLAILKQGQMIHTQAVKTGCDAEMSVCGSLIDMYVKNGNLQAAELIFTQVSNPDLKCWNSMIGGYSLHGMAEEAMMLFDEVLEYGLNPDQVTFLSLLSACNHSGLVEKGKSLWDYMKKNGIIPGPKHYSCMVSLLSRAGLLDEAEELISESTYSEEHLKLWRTLLSSCVNRRNLKIGVRAAEQVLRLDPQDGATHILLSNLYAAIGRWNDVAELRRKIRGLMLEKDPGISWIEDKNDIHVFSSDDQANPVIEEAQAEVHRLQGNMMRSVKDEYELDARIFST</sequence>
<dbReference type="GO" id="GO:0009451">
    <property type="term" value="P:RNA modification"/>
    <property type="evidence" value="ECO:0007669"/>
    <property type="project" value="InterPro"/>
</dbReference>
<dbReference type="Pfam" id="PF01535">
    <property type="entry name" value="PPR"/>
    <property type="match status" value="4"/>
</dbReference>
<evidence type="ECO:0000256" key="1">
    <source>
        <dbReference type="ARBA" id="ARBA00022737"/>
    </source>
</evidence>
<feature type="repeat" description="PPR" evidence="2">
    <location>
        <begin position="294"/>
        <end position="328"/>
    </location>
</feature>
<protein>
    <recommendedName>
        <fullName evidence="4">Pentatricopeptide repeat-containing protein</fullName>
    </recommendedName>
</protein>
<dbReference type="NCBIfam" id="TIGR00756">
    <property type="entry name" value="PPR"/>
    <property type="match status" value="3"/>
</dbReference>
<dbReference type="AlphaFoldDB" id="A0A2C9UV88"/>
<feature type="repeat" description="PPR" evidence="2">
    <location>
        <begin position="91"/>
        <end position="126"/>
    </location>
</feature>
<evidence type="ECO:0000256" key="2">
    <source>
        <dbReference type="PROSITE-ProRule" id="PRU00708"/>
    </source>
</evidence>
<dbReference type="GO" id="GO:0099402">
    <property type="term" value="P:plant organ development"/>
    <property type="evidence" value="ECO:0007669"/>
    <property type="project" value="UniProtKB-ARBA"/>
</dbReference>
<feature type="repeat" description="PPR" evidence="2">
    <location>
        <begin position="497"/>
        <end position="531"/>
    </location>
</feature>
<dbReference type="InterPro" id="IPR011990">
    <property type="entry name" value="TPR-like_helical_dom_sf"/>
</dbReference>
<dbReference type="Pfam" id="PF13812">
    <property type="entry name" value="PPR_3"/>
    <property type="match status" value="2"/>
</dbReference>
<evidence type="ECO:0008006" key="4">
    <source>
        <dbReference type="Google" id="ProtNLM"/>
    </source>
</evidence>
<dbReference type="InterPro" id="IPR046848">
    <property type="entry name" value="E_motif"/>
</dbReference>
<dbReference type="PANTHER" id="PTHR47926">
    <property type="entry name" value="PENTATRICOPEPTIDE REPEAT-CONTAINING PROTEIN"/>
    <property type="match status" value="1"/>
</dbReference>
<keyword evidence="1" id="KW-0677">Repeat</keyword>
<feature type="repeat" description="PPR" evidence="2">
    <location>
        <begin position="532"/>
        <end position="566"/>
    </location>
</feature>
<dbReference type="FunFam" id="1.25.40.10:FF:000694">
    <property type="entry name" value="Pentatricopeptide repeat-containing protein At3g50420"/>
    <property type="match status" value="1"/>
</dbReference>
<dbReference type="Gene3D" id="1.25.40.10">
    <property type="entry name" value="Tetratricopeptide repeat domain"/>
    <property type="match status" value="6"/>
</dbReference>
<accession>A0A2C9UV88</accession>
<organism evidence="3">
    <name type="scientific">Manihot esculenta</name>
    <name type="common">Cassava</name>
    <name type="synonym">Jatropha manihot</name>
    <dbReference type="NCBI Taxonomy" id="3983"/>
    <lineage>
        <taxon>Eukaryota</taxon>
        <taxon>Viridiplantae</taxon>
        <taxon>Streptophyta</taxon>
        <taxon>Embryophyta</taxon>
        <taxon>Tracheophyta</taxon>
        <taxon>Spermatophyta</taxon>
        <taxon>Magnoliopsida</taxon>
        <taxon>eudicotyledons</taxon>
        <taxon>Gunneridae</taxon>
        <taxon>Pentapetalae</taxon>
        <taxon>rosids</taxon>
        <taxon>fabids</taxon>
        <taxon>Malpighiales</taxon>
        <taxon>Euphorbiaceae</taxon>
        <taxon>Crotonoideae</taxon>
        <taxon>Manihoteae</taxon>
        <taxon>Manihot</taxon>
    </lineage>
</organism>
<dbReference type="Pfam" id="PF13041">
    <property type="entry name" value="PPR_2"/>
    <property type="match status" value="3"/>
</dbReference>
<name>A0A2C9UV88_MANES</name>
<dbReference type="Pfam" id="PF20431">
    <property type="entry name" value="E_motif"/>
    <property type="match status" value="1"/>
</dbReference>
<dbReference type="PROSITE" id="PS51375">
    <property type="entry name" value="PPR"/>
    <property type="match status" value="5"/>
</dbReference>
<dbReference type="FunFam" id="1.25.40.10:FF:000158">
    <property type="entry name" value="pentatricopeptide repeat-containing protein At2g33680"/>
    <property type="match status" value="1"/>
</dbReference>